<comment type="caution">
    <text evidence="3">The sequence shown here is derived from an EMBL/GenBank/DDBJ whole genome shotgun (WGS) entry which is preliminary data.</text>
</comment>
<dbReference type="Pfam" id="PF08268">
    <property type="entry name" value="FBA_3"/>
    <property type="match status" value="1"/>
</dbReference>
<dbReference type="PANTHER" id="PTHR31111">
    <property type="entry name" value="BNAA05G37150D PROTEIN-RELATED"/>
    <property type="match status" value="1"/>
</dbReference>
<feature type="domain" description="F-box associated beta-propeller type 3" evidence="2">
    <location>
        <begin position="117"/>
        <end position="384"/>
    </location>
</feature>
<dbReference type="AlphaFoldDB" id="A0ABD0ZZC8"/>
<dbReference type="InterPro" id="IPR036047">
    <property type="entry name" value="F-box-like_dom_sf"/>
</dbReference>
<protein>
    <submittedName>
        <fullName evidence="3">F-box protein</fullName>
    </submittedName>
</protein>
<dbReference type="SUPFAM" id="SSF81383">
    <property type="entry name" value="F-box domain"/>
    <property type="match status" value="1"/>
</dbReference>
<dbReference type="NCBIfam" id="TIGR01640">
    <property type="entry name" value="F_box_assoc_1"/>
    <property type="match status" value="1"/>
</dbReference>
<dbReference type="Pfam" id="PF00646">
    <property type="entry name" value="F-box"/>
    <property type="match status" value="1"/>
</dbReference>
<organism evidence="3 4">
    <name type="scientific">Cardamine amara subsp. amara</name>
    <dbReference type="NCBI Taxonomy" id="228776"/>
    <lineage>
        <taxon>Eukaryota</taxon>
        <taxon>Viridiplantae</taxon>
        <taxon>Streptophyta</taxon>
        <taxon>Embryophyta</taxon>
        <taxon>Tracheophyta</taxon>
        <taxon>Spermatophyta</taxon>
        <taxon>Magnoliopsida</taxon>
        <taxon>eudicotyledons</taxon>
        <taxon>Gunneridae</taxon>
        <taxon>Pentapetalae</taxon>
        <taxon>rosids</taxon>
        <taxon>malvids</taxon>
        <taxon>Brassicales</taxon>
        <taxon>Brassicaceae</taxon>
        <taxon>Cardamineae</taxon>
        <taxon>Cardamine</taxon>
    </lineage>
</organism>
<gene>
    <name evidence="3" type="ORF">V5N11_013138</name>
</gene>
<dbReference type="Gene3D" id="1.20.1280.50">
    <property type="match status" value="1"/>
</dbReference>
<evidence type="ECO:0000259" key="1">
    <source>
        <dbReference type="Pfam" id="PF00646"/>
    </source>
</evidence>
<sequence length="417" mass="48172">MRFSFGLATRKRERKRSRTVVVKPECKISIPENVLIMEIFPRLPAKSLMRFKCVSRLWYSLICSRLVTNLFLKSAKGRRRGMFMSLVEKESEYNYALVSSSPDSVPVISPYDSNPISDLNQYLDMPGIEGSFVSAIRGLVCFRIGTRVRICNLTTKQHVTLPILRLTSIAEPNYNVWNYFGHDLVHDEYKVLSIVWEVSKEERIVRSEHQMLVLGPEASWRNTKSTNIPPPPPHRPYSQGISINNILYYGAWIDEFKCVIMSFDMRSEEFTLIELPLEAGRIFWDTSNTNIMNYKGKIALFEYGNMWSNDSMDVWVLEDAGKSEWSSKKNFVLPSSQTVSVDMSHAFLIHATSHSCEIRLAPERMSPRLPHSAIYDLEKNKITKHIQVMSLLDRLGMLPILETNFWDDTESIMYLET</sequence>
<dbReference type="PANTHER" id="PTHR31111:SF25">
    <property type="entry name" value="F-BOX ASSOCIATED UBIQUITINATION EFFECTOR FAMILY PROTEIN"/>
    <property type="match status" value="1"/>
</dbReference>
<dbReference type="Proteomes" id="UP001558713">
    <property type="component" value="Unassembled WGS sequence"/>
</dbReference>
<name>A0ABD0ZZC8_CARAN</name>
<evidence type="ECO:0000259" key="2">
    <source>
        <dbReference type="Pfam" id="PF08268"/>
    </source>
</evidence>
<reference evidence="3 4" key="1">
    <citation type="submission" date="2024-04" db="EMBL/GenBank/DDBJ databases">
        <title>Genome assembly C_amara_ONT_v2.</title>
        <authorList>
            <person name="Yant L."/>
            <person name="Moore C."/>
            <person name="Slenker M."/>
        </authorList>
    </citation>
    <scope>NUCLEOTIDE SEQUENCE [LARGE SCALE GENOMIC DNA]</scope>
    <source>
        <tissue evidence="3">Leaf</tissue>
    </source>
</reference>
<feature type="domain" description="F-box" evidence="1">
    <location>
        <begin position="34"/>
        <end position="65"/>
    </location>
</feature>
<keyword evidence="4" id="KW-1185">Reference proteome</keyword>
<evidence type="ECO:0000313" key="3">
    <source>
        <dbReference type="EMBL" id="KAL1199887.1"/>
    </source>
</evidence>
<dbReference type="InterPro" id="IPR001810">
    <property type="entry name" value="F-box_dom"/>
</dbReference>
<dbReference type="EMBL" id="JBANAX010000637">
    <property type="protein sequence ID" value="KAL1199887.1"/>
    <property type="molecule type" value="Genomic_DNA"/>
</dbReference>
<dbReference type="InterPro" id="IPR013187">
    <property type="entry name" value="F-box-assoc_dom_typ3"/>
</dbReference>
<evidence type="ECO:0000313" key="4">
    <source>
        <dbReference type="Proteomes" id="UP001558713"/>
    </source>
</evidence>
<accession>A0ABD0ZZC8</accession>
<proteinExistence type="predicted"/>
<dbReference type="InterPro" id="IPR017451">
    <property type="entry name" value="F-box-assoc_interact_dom"/>
</dbReference>